<proteinExistence type="predicted"/>
<sequence>MAFPEESLKQLSQLLERMTRPDDRPRHVPKGSRAKKWTELGFIIAVVVNTALAVVAIAIDRRYPGILPVQLSYGWVLLPVIPAAGFFAMFFYDMGRMFIEEKRNPWGTIFKQFQTDMLHDAPYLQELKSFPKPMLEYALLQYRHRWSRVDGRAMLLSGDIRKLGLFPGLLAIIVGISKLLENASLPWIWQVAAMVGAFQFLAFFVGATGERRAQVIELLEHAIANAEPTRSESQASAPNQIQPPQAVSKEVCSTAPPAKEQLPA</sequence>
<accession>A0A2S6ZB86</accession>
<feature type="transmembrane region" description="Helical" evidence="2">
    <location>
        <begin position="186"/>
        <end position="207"/>
    </location>
</feature>
<keyword evidence="4" id="KW-1185">Reference proteome</keyword>
<evidence type="ECO:0000313" key="3">
    <source>
        <dbReference type="EMBL" id="PPT82062.1"/>
    </source>
</evidence>
<reference evidence="3 4" key="1">
    <citation type="submission" date="2016-08" db="EMBL/GenBank/DDBJ databases">
        <title>Evolution of the type three secretion system and type three effector repertoires in Xanthomonas.</title>
        <authorList>
            <person name="Merda D."/>
            <person name="Briand M."/>
            <person name="Bosis E."/>
            <person name="Rousseau C."/>
            <person name="Portier P."/>
            <person name="Jacques M.-A."/>
            <person name="Fischer-Le Saux M."/>
        </authorList>
    </citation>
    <scope>NUCLEOTIDE SEQUENCE [LARGE SCALE GENOMIC DNA]</scope>
    <source>
        <strain evidence="3 4">CFBP 4691</strain>
    </source>
</reference>
<feature type="transmembrane region" description="Helical" evidence="2">
    <location>
        <begin position="71"/>
        <end position="92"/>
    </location>
</feature>
<gene>
    <name evidence="3" type="ORF">XthCFBP4691_17705</name>
</gene>
<keyword evidence="2" id="KW-1133">Transmembrane helix</keyword>
<dbReference type="AlphaFoldDB" id="A0A2S6ZB86"/>
<feature type="transmembrane region" description="Helical" evidence="2">
    <location>
        <begin position="40"/>
        <end position="59"/>
    </location>
</feature>
<evidence type="ECO:0000313" key="4">
    <source>
        <dbReference type="Proteomes" id="UP000239898"/>
    </source>
</evidence>
<comment type="caution">
    <text evidence="3">The sequence shown here is derived from an EMBL/GenBank/DDBJ whole genome shotgun (WGS) entry which is preliminary data.</text>
</comment>
<evidence type="ECO:0000256" key="1">
    <source>
        <dbReference type="SAM" id="MobiDB-lite"/>
    </source>
</evidence>
<keyword evidence="2" id="KW-0812">Transmembrane</keyword>
<dbReference type="Proteomes" id="UP000239898">
    <property type="component" value="Unassembled WGS sequence"/>
</dbReference>
<feature type="compositionally biased region" description="Polar residues" evidence="1">
    <location>
        <begin position="231"/>
        <end position="245"/>
    </location>
</feature>
<evidence type="ECO:0000256" key="2">
    <source>
        <dbReference type="SAM" id="Phobius"/>
    </source>
</evidence>
<feature type="region of interest" description="Disordered" evidence="1">
    <location>
        <begin position="228"/>
        <end position="264"/>
    </location>
</feature>
<feature type="transmembrane region" description="Helical" evidence="2">
    <location>
        <begin position="163"/>
        <end position="180"/>
    </location>
</feature>
<protein>
    <submittedName>
        <fullName evidence="3">Uncharacterized protein</fullName>
    </submittedName>
</protein>
<dbReference type="RefSeq" id="WP_128421607.1">
    <property type="nucleotide sequence ID" value="NZ_CP049017.1"/>
</dbReference>
<organism evidence="3 4">
    <name type="scientific">Xanthomonas theicola</name>
    <dbReference type="NCBI Taxonomy" id="56464"/>
    <lineage>
        <taxon>Bacteria</taxon>
        <taxon>Pseudomonadati</taxon>
        <taxon>Pseudomonadota</taxon>
        <taxon>Gammaproteobacteria</taxon>
        <taxon>Lysobacterales</taxon>
        <taxon>Lysobacteraceae</taxon>
        <taxon>Xanthomonas</taxon>
    </lineage>
</organism>
<name>A0A2S6ZB86_9XANT</name>
<keyword evidence="2" id="KW-0472">Membrane</keyword>
<dbReference type="EMBL" id="MIGX01000133">
    <property type="protein sequence ID" value="PPT82062.1"/>
    <property type="molecule type" value="Genomic_DNA"/>
</dbReference>
<dbReference type="OrthoDB" id="6005527at2"/>